<proteinExistence type="predicted"/>
<evidence type="ECO:0000313" key="4">
    <source>
        <dbReference type="Proteomes" id="UP000191554"/>
    </source>
</evidence>
<dbReference type="InterPro" id="IPR051317">
    <property type="entry name" value="Gfo/Idh/MocA_oxidoreduct"/>
</dbReference>
<dbReference type="InterPro" id="IPR036291">
    <property type="entry name" value="NAD(P)-bd_dom_sf"/>
</dbReference>
<dbReference type="RefSeq" id="WP_080063058.1">
    <property type="nucleotide sequence ID" value="NZ_MZGX01000003.1"/>
</dbReference>
<dbReference type="GO" id="GO:0000166">
    <property type="term" value="F:nucleotide binding"/>
    <property type="evidence" value="ECO:0007669"/>
    <property type="project" value="InterPro"/>
</dbReference>
<evidence type="ECO:0000259" key="1">
    <source>
        <dbReference type="Pfam" id="PF01408"/>
    </source>
</evidence>
<dbReference type="InterPro" id="IPR055170">
    <property type="entry name" value="GFO_IDH_MocA-like_dom"/>
</dbReference>
<comment type="caution">
    <text evidence="3">The sequence shown here is derived from an EMBL/GenBank/DDBJ whole genome shotgun (WGS) entry which is preliminary data.</text>
</comment>
<name>A0A1V4SPC9_RUMHU</name>
<dbReference type="EC" id="1.1.1.361" evidence="3"/>
<dbReference type="PANTHER" id="PTHR43708:SF8">
    <property type="entry name" value="OXIDOREDUCTASE"/>
    <property type="match status" value="1"/>
</dbReference>
<gene>
    <name evidence="3" type="primary">ntdC_1</name>
    <name evidence="3" type="ORF">CLHUN_05900</name>
</gene>
<dbReference type="SUPFAM" id="SSF51735">
    <property type="entry name" value="NAD(P)-binding Rossmann-fold domains"/>
    <property type="match status" value="1"/>
</dbReference>
<dbReference type="STRING" id="48256.CLHUN_05900"/>
<evidence type="ECO:0000313" key="3">
    <source>
        <dbReference type="EMBL" id="OPX45653.1"/>
    </source>
</evidence>
<organism evidence="3 4">
    <name type="scientific">Ruminiclostridium hungatei</name>
    <name type="common">Clostridium hungatei</name>
    <dbReference type="NCBI Taxonomy" id="48256"/>
    <lineage>
        <taxon>Bacteria</taxon>
        <taxon>Bacillati</taxon>
        <taxon>Bacillota</taxon>
        <taxon>Clostridia</taxon>
        <taxon>Eubacteriales</taxon>
        <taxon>Oscillospiraceae</taxon>
        <taxon>Ruminiclostridium</taxon>
    </lineage>
</organism>
<dbReference type="Gene3D" id="3.40.50.720">
    <property type="entry name" value="NAD(P)-binding Rossmann-like Domain"/>
    <property type="match status" value="1"/>
</dbReference>
<keyword evidence="3" id="KW-0560">Oxidoreductase</keyword>
<dbReference type="Pfam" id="PF01408">
    <property type="entry name" value="GFO_IDH_MocA"/>
    <property type="match status" value="1"/>
</dbReference>
<dbReference type="AlphaFoldDB" id="A0A1V4SPC9"/>
<dbReference type="EMBL" id="MZGX01000003">
    <property type="protein sequence ID" value="OPX45653.1"/>
    <property type="molecule type" value="Genomic_DNA"/>
</dbReference>
<keyword evidence="4" id="KW-1185">Reference proteome</keyword>
<dbReference type="Gene3D" id="3.30.360.10">
    <property type="entry name" value="Dihydrodipicolinate Reductase, domain 2"/>
    <property type="match status" value="1"/>
</dbReference>
<accession>A0A1V4SPC9</accession>
<feature type="domain" description="Gfo/Idh/MocA-like oxidoreductase N-terminal" evidence="1">
    <location>
        <begin position="5"/>
        <end position="123"/>
    </location>
</feature>
<dbReference type="GO" id="GO:0103074">
    <property type="term" value="F:glucose-6-phosphate 3-dehydrogenase activity"/>
    <property type="evidence" value="ECO:0007669"/>
    <property type="project" value="UniProtKB-EC"/>
</dbReference>
<dbReference type="PANTHER" id="PTHR43708">
    <property type="entry name" value="CONSERVED EXPRESSED OXIDOREDUCTASE (EUROFUNG)"/>
    <property type="match status" value="1"/>
</dbReference>
<reference evidence="3 4" key="1">
    <citation type="submission" date="2017-03" db="EMBL/GenBank/DDBJ databases">
        <title>Genome sequence of Clostridium hungatei DSM 14427.</title>
        <authorList>
            <person name="Poehlein A."/>
            <person name="Daniel R."/>
        </authorList>
    </citation>
    <scope>NUCLEOTIDE SEQUENCE [LARGE SCALE GENOMIC DNA]</scope>
    <source>
        <strain evidence="3 4">DSM 14427</strain>
    </source>
</reference>
<dbReference type="Pfam" id="PF22725">
    <property type="entry name" value="GFO_IDH_MocA_C3"/>
    <property type="match status" value="1"/>
</dbReference>
<feature type="domain" description="GFO/IDH/MocA-like oxidoreductase" evidence="2">
    <location>
        <begin position="136"/>
        <end position="260"/>
    </location>
</feature>
<evidence type="ECO:0000259" key="2">
    <source>
        <dbReference type="Pfam" id="PF22725"/>
    </source>
</evidence>
<sequence length="352" mass="39999">MNEVKFAIVGLGEISKTHLLAAFDANIRNNLNYIIQPVAALTRKAQQINLHGIKNYTDSDELFINEHIDFVDICTPNDIHFEYVKYFSERKVPIYCEKPLSDSIATARKMVESVEENNVSNGVAFILRFIPAVHIIKTKLEEELIGNLINFKFSMYHGSYLNIKREGWKNSIQSGGGALLDSGSHLIDLANFIFRDTYGMIVDINAELKIHFSDRSEVDEYAYCNVVTEKGLWGNIEVSRISAEETQRNCVEIFGEKGSLKLYMQNPYKVVHYDYNSGNSVTYFAAEDITKPLFFSKAKDSLGYFQSAHTAALTTFANQVWSGNKSNILPDFKDALRVQKLIYEAYKKSKKS</sequence>
<dbReference type="Proteomes" id="UP000191554">
    <property type="component" value="Unassembled WGS sequence"/>
</dbReference>
<protein>
    <submittedName>
        <fullName evidence="3">Glucose-6-phosphate 3-dehydrogenase</fullName>
        <ecNumber evidence="3">1.1.1.361</ecNumber>
    </submittedName>
</protein>
<dbReference type="SUPFAM" id="SSF55347">
    <property type="entry name" value="Glyceraldehyde-3-phosphate dehydrogenase-like, C-terminal domain"/>
    <property type="match status" value="1"/>
</dbReference>
<dbReference type="OrthoDB" id="9815825at2"/>
<dbReference type="InterPro" id="IPR000683">
    <property type="entry name" value="Gfo/Idh/MocA-like_OxRdtase_N"/>
</dbReference>